<dbReference type="InterPro" id="IPR023210">
    <property type="entry name" value="NADP_OxRdtase_dom"/>
</dbReference>
<reference evidence="3" key="1">
    <citation type="submission" date="2022-10" db="EMBL/GenBank/DDBJ databases">
        <title>Culturing micro-colonial fungi from biological soil crusts in the Mojave desert and describing Neophaeococcomyces mojavensis, and introducing the new genera and species Taxawa tesnikishii.</title>
        <authorList>
            <person name="Kurbessoian T."/>
            <person name="Stajich J.E."/>
        </authorList>
    </citation>
    <scope>NUCLEOTIDE SEQUENCE</scope>
    <source>
        <strain evidence="3">TK_41</strain>
    </source>
</reference>
<comment type="caution">
    <text evidence="3">The sequence shown here is derived from an EMBL/GenBank/DDBJ whole genome shotgun (WGS) entry which is preliminary data.</text>
</comment>
<dbReference type="GO" id="GO:0016491">
    <property type="term" value="F:oxidoreductase activity"/>
    <property type="evidence" value="ECO:0007669"/>
    <property type="project" value="UniProtKB-KW"/>
</dbReference>
<sequence>MSVSTVPLRKLGKDGPSVPALGFGLMGLSGMYGETGDDEERFQILDRAVQLGETFWDTSDFYGDSEVLLGKWFKRTGKRNEIFLASKFGIDPSNFAVDSSAENCRKSCEKSLQRLGVESIDLYYAHRVNPDTPVEITVREMAALQKEGKVKYLGLSEVSSSTLRRAYKIAPIAAVQVEYSLFARDVEGSSGTDLLKTCRELGVALIAYSPLGRGILTGTITSKDGLPEGDMRSSYIPWYSEGNLEENSKIVAQLKAIADKKRCSTSQLAVAWLLKQGNEVIPIPGTKKIKYLEDNWGSLNVDLTDSDEREIRKVVESGNIKGGRSIDIGPAHAFADTREEASTST</sequence>
<keyword evidence="1" id="KW-0560">Oxidoreductase</keyword>
<feature type="domain" description="NADP-dependent oxidoreductase" evidence="2">
    <location>
        <begin position="21"/>
        <end position="315"/>
    </location>
</feature>
<dbReference type="PANTHER" id="PTHR43625">
    <property type="entry name" value="AFLATOXIN B1 ALDEHYDE REDUCTASE"/>
    <property type="match status" value="1"/>
</dbReference>
<dbReference type="Gene3D" id="3.20.20.100">
    <property type="entry name" value="NADP-dependent oxidoreductase domain"/>
    <property type="match status" value="1"/>
</dbReference>
<dbReference type="EMBL" id="JAPDRK010000017">
    <property type="protein sequence ID" value="KAJ9605023.1"/>
    <property type="molecule type" value="Genomic_DNA"/>
</dbReference>
<dbReference type="Pfam" id="PF00248">
    <property type="entry name" value="Aldo_ket_red"/>
    <property type="match status" value="1"/>
</dbReference>
<evidence type="ECO:0000313" key="3">
    <source>
        <dbReference type="EMBL" id="KAJ9605023.1"/>
    </source>
</evidence>
<gene>
    <name evidence="3" type="ORF">H2200_010412</name>
</gene>
<dbReference type="InterPro" id="IPR036812">
    <property type="entry name" value="NAD(P)_OxRdtase_dom_sf"/>
</dbReference>
<organism evidence="3 4">
    <name type="scientific">Cladophialophora chaetospira</name>
    <dbReference type="NCBI Taxonomy" id="386627"/>
    <lineage>
        <taxon>Eukaryota</taxon>
        <taxon>Fungi</taxon>
        <taxon>Dikarya</taxon>
        <taxon>Ascomycota</taxon>
        <taxon>Pezizomycotina</taxon>
        <taxon>Eurotiomycetes</taxon>
        <taxon>Chaetothyriomycetidae</taxon>
        <taxon>Chaetothyriales</taxon>
        <taxon>Herpotrichiellaceae</taxon>
        <taxon>Cladophialophora</taxon>
    </lineage>
</organism>
<dbReference type="AlphaFoldDB" id="A0AA38X1H1"/>
<dbReference type="SUPFAM" id="SSF51430">
    <property type="entry name" value="NAD(P)-linked oxidoreductase"/>
    <property type="match status" value="1"/>
</dbReference>
<dbReference type="Proteomes" id="UP001172673">
    <property type="component" value="Unassembled WGS sequence"/>
</dbReference>
<evidence type="ECO:0000259" key="2">
    <source>
        <dbReference type="Pfam" id="PF00248"/>
    </source>
</evidence>
<dbReference type="PANTHER" id="PTHR43625:SF40">
    <property type="entry name" value="ALDO-KETO REDUCTASE YAKC [NADP(+)]"/>
    <property type="match status" value="1"/>
</dbReference>
<evidence type="ECO:0000313" key="4">
    <source>
        <dbReference type="Proteomes" id="UP001172673"/>
    </source>
</evidence>
<evidence type="ECO:0000256" key="1">
    <source>
        <dbReference type="ARBA" id="ARBA00023002"/>
    </source>
</evidence>
<protein>
    <recommendedName>
        <fullName evidence="2">NADP-dependent oxidoreductase domain-containing protein</fullName>
    </recommendedName>
</protein>
<dbReference type="InterPro" id="IPR050791">
    <property type="entry name" value="Aldo-Keto_reductase"/>
</dbReference>
<proteinExistence type="predicted"/>
<keyword evidence="4" id="KW-1185">Reference proteome</keyword>
<accession>A0AA38X1H1</accession>
<dbReference type="GO" id="GO:0005737">
    <property type="term" value="C:cytoplasm"/>
    <property type="evidence" value="ECO:0007669"/>
    <property type="project" value="TreeGrafter"/>
</dbReference>
<name>A0AA38X1H1_9EURO</name>